<proteinExistence type="predicted"/>
<accession>A0A7V8VDQ1</accession>
<keyword evidence="1" id="KW-0812">Transmembrane</keyword>
<reference evidence="2 3" key="1">
    <citation type="submission" date="2020-07" db="EMBL/GenBank/DDBJ databases">
        <title>Thermogemmata thermophila gen. nov., sp. nov., a novel moderate thermophilic planctomycete from a Kamchatka hot spring.</title>
        <authorList>
            <person name="Elcheninov A.G."/>
            <person name="Podosokorskaya O.A."/>
            <person name="Kovaleva O.L."/>
            <person name="Novikov A."/>
            <person name="Bonch-Osmolovskaya E.A."/>
            <person name="Toshchakov S.V."/>
            <person name="Kublanov I.V."/>
        </authorList>
    </citation>
    <scope>NUCLEOTIDE SEQUENCE [LARGE SCALE GENOMIC DNA]</scope>
    <source>
        <strain evidence="2 3">2918</strain>
    </source>
</reference>
<evidence type="ECO:0000256" key="1">
    <source>
        <dbReference type="SAM" id="Phobius"/>
    </source>
</evidence>
<name>A0A7V8VDQ1_9BACT</name>
<feature type="transmembrane region" description="Helical" evidence="1">
    <location>
        <begin position="39"/>
        <end position="61"/>
    </location>
</feature>
<dbReference type="Proteomes" id="UP000542342">
    <property type="component" value="Unassembled WGS sequence"/>
</dbReference>
<evidence type="ECO:0000313" key="2">
    <source>
        <dbReference type="EMBL" id="MBA2226127.1"/>
    </source>
</evidence>
<dbReference type="EMBL" id="JACEFB010000004">
    <property type="protein sequence ID" value="MBA2226127.1"/>
    <property type="molecule type" value="Genomic_DNA"/>
</dbReference>
<gene>
    <name evidence="2" type="ORF">H0921_08120</name>
</gene>
<dbReference type="AlphaFoldDB" id="A0A7V8VDQ1"/>
<keyword evidence="3" id="KW-1185">Reference proteome</keyword>
<keyword evidence="1" id="KW-0472">Membrane</keyword>
<evidence type="ECO:0000313" key="3">
    <source>
        <dbReference type="Proteomes" id="UP000542342"/>
    </source>
</evidence>
<comment type="caution">
    <text evidence="2">The sequence shown here is derived from an EMBL/GenBank/DDBJ whole genome shotgun (WGS) entry which is preliminary data.</text>
</comment>
<keyword evidence="1" id="KW-1133">Transmembrane helix</keyword>
<organism evidence="2 3">
    <name type="scientific">Thermogemmata fonticola</name>
    <dbReference type="NCBI Taxonomy" id="2755323"/>
    <lineage>
        <taxon>Bacteria</taxon>
        <taxon>Pseudomonadati</taxon>
        <taxon>Planctomycetota</taxon>
        <taxon>Planctomycetia</taxon>
        <taxon>Gemmatales</taxon>
        <taxon>Gemmataceae</taxon>
        <taxon>Thermogemmata</taxon>
    </lineage>
</organism>
<sequence length="63" mass="6553">MKRFLGLLLALTGLGGALWGGAHVLTTGATTPLHLTPDWSLPAMGVGLIGVALLTLGFVWLRE</sequence>
<protein>
    <submittedName>
        <fullName evidence="2">Uncharacterized protein</fullName>
    </submittedName>
</protein>
<dbReference type="RefSeq" id="WP_194537552.1">
    <property type="nucleotide sequence ID" value="NZ_JACEFB010000004.1"/>
</dbReference>